<dbReference type="AlphaFoldDB" id="A0A5C5FTZ8"/>
<feature type="region of interest" description="Disordered" evidence="1">
    <location>
        <begin position="178"/>
        <end position="219"/>
    </location>
</feature>
<name>A0A5C5FTZ8_9BASI</name>
<evidence type="ECO:0000313" key="3">
    <source>
        <dbReference type="Proteomes" id="UP000311382"/>
    </source>
</evidence>
<dbReference type="OrthoDB" id="4153866at2759"/>
<feature type="region of interest" description="Disordered" evidence="1">
    <location>
        <begin position="1"/>
        <end position="36"/>
    </location>
</feature>
<proteinExistence type="predicted"/>
<comment type="caution">
    <text evidence="2">The sequence shown here is derived from an EMBL/GenBank/DDBJ whole genome shotgun (WGS) entry which is preliminary data.</text>
</comment>
<feature type="region of interest" description="Disordered" evidence="1">
    <location>
        <begin position="52"/>
        <end position="147"/>
    </location>
</feature>
<reference evidence="2 3" key="1">
    <citation type="submission" date="2019-03" db="EMBL/GenBank/DDBJ databases">
        <title>Rhodosporidium diobovatum UCD-FST 08-225 genome sequencing, assembly, and annotation.</title>
        <authorList>
            <person name="Fakankun I.U."/>
            <person name="Fristensky B."/>
            <person name="Levin D.B."/>
        </authorList>
    </citation>
    <scope>NUCLEOTIDE SEQUENCE [LARGE SCALE GENOMIC DNA]</scope>
    <source>
        <strain evidence="2 3">UCD-FST 08-225</strain>
    </source>
</reference>
<organism evidence="2 3">
    <name type="scientific">Rhodotorula diobovata</name>
    <dbReference type="NCBI Taxonomy" id="5288"/>
    <lineage>
        <taxon>Eukaryota</taxon>
        <taxon>Fungi</taxon>
        <taxon>Dikarya</taxon>
        <taxon>Basidiomycota</taxon>
        <taxon>Pucciniomycotina</taxon>
        <taxon>Microbotryomycetes</taxon>
        <taxon>Sporidiobolales</taxon>
        <taxon>Sporidiobolaceae</taxon>
        <taxon>Rhodotorula</taxon>
    </lineage>
</organism>
<dbReference type="Proteomes" id="UP000311382">
    <property type="component" value="Unassembled WGS sequence"/>
</dbReference>
<feature type="compositionally biased region" description="Low complexity" evidence="1">
    <location>
        <begin position="25"/>
        <end position="35"/>
    </location>
</feature>
<feature type="compositionally biased region" description="Low complexity" evidence="1">
    <location>
        <begin position="60"/>
        <end position="89"/>
    </location>
</feature>
<accession>A0A5C5FTZ8</accession>
<feature type="compositionally biased region" description="Low complexity" evidence="1">
    <location>
        <begin position="198"/>
        <end position="219"/>
    </location>
</feature>
<evidence type="ECO:0000256" key="1">
    <source>
        <dbReference type="SAM" id="MobiDB-lite"/>
    </source>
</evidence>
<sequence>MATLRITPPNTGTAWAPLVSPMSPPGSSAGAESDSLSARCRFLASRLGGSAVHDDAHFDSGSGPSSSNNSAPPSPHHSSPAPSPGRSPRVGGGSSLSNPPPSFPLSPRSSLLGFDALPQHVLDEIREEDDGGEATPKGEPQVDMTSTWAPPRLAVAGQATGSQQYHQVPDLVSPGTVAKPLPGSDADVGERVPPSPTRSFGTASRTASSGSMGSGRRPSFASTMLLDLQHDDDDTDMEEATIEEQENELRQLLKDGATWLGVDLWLVDGDVLVASSQSALDPSRTFSATVVQPLLRIFSPASDATSRVHRRRSSIYGHVKPQMPFQLVVRLRTPAAMTFPFVVSDLEPLHDASLLTMYCPNAGVSTHGLITVVSSSANGAEMVPFEQLSAVQGQRFVYRDAPLAAFDTDDALAASDIDPALTPVAAGALAESTGWDGQKAMTDEVRERIRRQVERAHERGLRVRYEALPNFPVHVREQCKQALLALGVDYL</sequence>
<keyword evidence="3" id="KW-1185">Reference proteome</keyword>
<dbReference type="EMBL" id="SOZI01000086">
    <property type="protein sequence ID" value="TNY19736.1"/>
    <property type="molecule type" value="Genomic_DNA"/>
</dbReference>
<dbReference type="STRING" id="5288.A0A5C5FTZ8"/>
<protein>
    <submittedName>
        <fullName evidence="2">Uncharacterized protein</fullName>
    </submittedName>
</protein>
<evidence type="ECO:0000313" key="2">
    <source>
        <dbReference type="EMBL" id="TNY19736.1"/>
    </source>
</evidence>
<gene>
    <name evidence="2" type="ORF">DMC30DRAFT_417612</name>
</gene>